<dbReference type="PROSITE" id="PS50244">
    <property type="entry name" value="S5A_REDUCTASE"/>
    <property type="match status" value="1"/>
</dbReference>
<dbReference type="Gene3D" id="1.20.120.1630">
    <property type="match status" value="1"/>
</dbReference>
<dbReference type="PANTHER" id="PTHR32251:SF17">
    <property type="entry name" value="STEROID 5-ALPHA REDUCTASE C-TERMINAL DOMAIN-CONTAINING PROTEIN"/>
    <property type="match status" value="1"/>
</dbReference>
<name>C6XDC6_METGS</name>
<keyword evidence="1" id="KW-0812">Transmembrane</keyword>
<dbReference type="STRING" id="582744.Msip34_1305"/>
<gene>
    <name evidence="2" type="ordered locus">Msip34_1305</name>
</gene>
<sequence length="261" mass="29679">MFDGGIYLQGLAAMALFGLAGWGISVYRHNVTIVDSMWSLFFLLGAGVYAWLGGVEPRTWLILGLVTIWALRLTIYLSWRNRGPHEDHRYQAIRRNNEPHFWLKSLYIIFGLQAVLAWLVSLPLLGSLLSSAPLGWLDVLGIALWLNGLVWESLADWQLARFKASAPAGAVMDRGVWRYSRHPNYFGEFSIWWGFYLLALSSGAWWALPGPLLMTLLLLKVSGVALLEKDIADRRPAYAHYVKTTPAFFPWFPESRLPEER</sequence>
<dbReference type="PANTHER" id="PTHR32251">
    <property type="entry name" value="3-OXO-5-ALPHA-STEROID 4-DEHYDROGENASE"/>
    <property type="match status" value="1"/>
</dbReference>
<reference evidence="2 3" key="2">
    <citation type="journal article" date="2011" name="J. Bacteriol.">
        <title>Genomes of three methylotrophs from a single niche uncover genetic and metabolic divergence of Methylophilaceae.</title>
        <authorList>
            <person name="Lapidus A."/>
            <person name="Clum A."/>
            <person name="Labutti K."/>
            <person name="Kaluzhnaya M.G."/>
            <person name="Lim S."/>
            <person name="Beck D.A."/>
            <person name="Glavina Del Rio T."/>
            <person name="Nolan M."/>
            <person name="Mavromatis K."/>
            <person name="Huntemann M."/>
            <person name="Lucas S."/>
            <person name="Lidstrom M.E."/>
            <person name="Ivanova N."/>
            <person name="Chistoserdova L."/>
        </authorList>
    </citation>
    <scope>NUCLEOTIDE SEQUENCE [LARGE SCALE GENOMIC DNA]</scope>
    <source>
        <strain evidence="2 3">SIP3-4</strain>
    </source>
</reference>
<feature type="transmembrane region" description="Helical" evidence="1">
    <location>
        <begin position="60"/>
        <end position="79"/>
    </location>
</feature>
<keyword evidence="3" id="KW-1185">Reference proteome</keyword>
<feature type="transmembrane region" description="Helical" evidence="1">
    <location>
        <begin position="37"/>
        <end position="54"/>
    </location>
</feature>
<feature type="transmembrane region" description="Helical" evidence="1">
    <location>
        <begin position="189"/>
        <end position="208"/>
    </location>
</feature>
<dbReference type="InterPro" id="IPR010721">
    <property type="entry name" value="UstE-like"/>
</dbReference>
<evidence type="ECO:0000313" key="2">
    <source>
        <dbReference type="EMBL" id="ACT50551.1"/>
    </source>
</evidence>
<dbReference type="RefSeq" id="WP_015830028.1">
    <property type="nucleotide sequence ID" value="NC_012969.1"/>
</dbReference>
<reference evidence="3" key="1">
    <citation type="submission" date="2009-07" db="EMBL/GenBank/DDBJ databases">
        <title>Complete sequence of chromosome of Methylovorus sp. SIP3-4.</title>
        <authorList>
            <person name="Lucas S."/>
            <person name="Copeland A."/>
            <person name="Lapidus A."/>
            <person name="Glavina del Rio T."/>
            <person name="Tice H."/>
            <person name="Bruce D."/>
            <person name="Goodwin L."/>
            <person name="Pitluck S."/>
            <person name="Clum A."/>
            <person name="Larimer F."/>
            <person name="Land M."/>
            <person name="Hauser L."/>
            <person name="Kyrpides N."/>
            <person name="Mikhailova N."/>
            <person name="Kayluzhnaya M."/>
            <person name="Chistoserdova L."/>
        </authorList>
    </citation>
    <scope>NUCLEOTIDE SEQUENCE [LARGE SCALE GENOMIC DNA]</scope>
    <source>
        <strain evidence="3">SIP3-4</strain>
    </source>
</reference>
<keyword evidence="1" id="KW-0472">Membrane</keyword>
<dbReference type="AlphaFoldDB" id="C6XDC6"/>
<feature type="transmembrane region" description="Helical" evidence="1">
    <location>
        <begin position="6"/>
        <end position="25"/>
    </location>
</feature>
<evidence type="ECO:0000313" key="3">
    <source>
        <dbReference type="Proteomes" id="UP000002743"/>
    </source>
</evidence>
<dbReference type="KEGG" id="mei:Msip34_1305"/>
<proteinExistence type="predicted"/>
<evidence type="ECO:0000256" key="1">
    <source>
        <dbReference type="SAM" id="Phobius"/>
    </source>
</evidence>
<feature type="transmembrane region" description="Helical" evidence="1">
    <location>
        <begin position="100"/>
        <end position="121"/>
    </location>
</feature>
<accession>C6XDC6</accession>
<evidence type="ECO:0008006" key="4">
    <source>
        <dbReference type="Google" id="ProtNLM"/>
    </source>
</evidence>
<dbReference type="EMBL" id="CP001674">
    <property type="protein sequence ID" value="ACT50551.1"/>
    <property type="molecule type" value="Genomic_DNA"/>
</dbReference>
<dbReference type="Pfam" id="PF06966">
    <property type="entry name" value="DUF1295"/>
    <property type="match status" value="1"/>
</dbReference>
<keyword evidence="1" id="KW-1133">Transmembrane helix</keyword>
<feature type="transmembrane region" description="Helical" evidence="1">
    <location>
        <begin position="133"/>
        <end position="151"/>
    </location>
</feature>
<dbReference type="eggNOG" id="COG3752">
    <property type="taxonomic scope" value="Bacteria"/>
</dbReference>
<protein>
    <recommendedName>
        <fullName evidence="4">Steroid 5-alpha reductase C-terminal domain-containing protein</fullName>
    </recommendedName>
</protein>
<dbReference type="GO" id="GO:0016020">
    <property type="term" value="C:membrane"/>
    <property type="evidence" value="ECO:0007669"/>
    <property type="project" value="TreeGrafter"/>
</dbReference>
<dbReference type="OrthoDB" id="9779233at2"/>
<dbReference type="HOGENOM" id="CLU_043418_3_1_4"/>
<organism evidence="2 3">
    <name type="scientific">Methylovorus glucosotrophus (strain SIP3-4)</name>
    <dbReference type="NCBI Taxonomy" id="582744"/>
    <lineage>
        <taxon>Bacteria</taxon>
        <taxon>Pseudomonadati</taxon>
        <taxon>Pseudomonadota</taxon>
        <taxon>Betaproteobacteria</taxon>
        <taxon>Nitrosomonadales</taxon>
        <taxon>Methylophilaceae</taxon>
        <taxon>Methylovorus</taxon>
    </lineage>
</organism>
<dbReference type="Proteomes" id="UP000002743">
    <property type="component" value="Chromosome"/>
</dbReference>